<protein>
    <recommendedName>
        <fullName evidence="4">Cytochrome c oxidase assembly protein COX16, mitochondrial</fullName>
    </recommendedName>
    <alternativeName>
        <fullName evidence="5">Cytochrome c oxidase assembly protein cox16, mitochondrial</fullName>
    </alternativeName>
</protein>
<keyword evidence="6 11" id="KW-0812">Transmembrane</keyword>
<evidence type="ECO:0000256" key="5">
    <source>
        <dbReference type="ARBA" id="ARBA00019222"/>
    </source>
</evidence>
<comment type="subcellular location">
    <subcellularLocation>
        <location evidence="2">Mitochondrion inner membrane</location>
        <topology evidence="2">Single-pass membrane protein</topology>
    </subcellularLocation>
</comment>
<organism evidence="12 13">
    <name type="scientific">Paraglomus brasilianum</name>
    <dbReference type="NCBI Taxonomy" id="144538"/>
    <lineage>
        <taxon>Eukaryota</taxon>
        <taxon>Fungi</taxon>
        <taxon>Fungi incertae sedis</taxon>
        <taxon>Mucoromycota</taxon>
        <taxon>Glomeromycotina</taxon>
        <taxon>Glomeromycetes</taxon>
        <taxon>Paraglomerales</taxon>
        <taxon>Paraglomeraceae</taxon>
        <taxon>Paraglomus</taxon>
    </lineage>
</organism>
<dbReference type="GO" id="GO:0033617">
    <property type="term" value="P:mitochondrial respiratory chain complex IV assembly"/>
    <property type="evidence" value="ECO:0007669"/>
    <property type="project" value="TreeGrafter"/>
</dbReference>
<accession>A0A9N8ZD52</accession>
<evidence type="ECO:0000256" key="3">
    <source>
        <dbReference type="ARBA" id="ARBA00008370"/>
    </source>
</evidence>
<evidence type="ECO:0000256" key="6">
    <source>
        <dbReference type="ARBA" id="ARBA00022692"/>
    </source>
</evidence>
<keyword evidence="10 11" id="KW-0472">Membrane</keyword>
<dbReference type="Pfam" id="PF14138">
    <property type="entry name" value="COX16"/>
    <property type="match status" value="1"/>
</dbReference>
<dbReference type="GO" id="GO:0005743">
    <property type="term" value="C:mitochondrial inner membrane"/>
    <property type="evidence" value="ECO:0007669"/>
    <property type="project" value="UniProtKB-SubCell"/>
</dbReference>
<evidence type="ECO:0000256" key="11">
    <source>
        <dbReference type="SAM" id="Phobius"/>
    </source>
</evidence>
<gene>
    <name evidence="12" type="ORF">PBRASI_LOCUS1609</name>
</gene>
<evidence type="ECO:0000256" key="10">
    <source>
        <dbReference type="ARBA" id="ARBA00023136"/>
    </source>
</evidence>
<evidence type="ECO:0000256" key="9">
    <source>
        <dbReference type="ARBA" id="ARBA00023128"/>
    </source>
</evidence>
<dbReference type="Proteomes" id="UP000789739">
    <property type="component" value="Unassembled WGS sequence"/>
</dbReference>
<keyword evidence="9" id="KW-0496">Mitochondrion</keyword>
<evidence type="ECO:0000256" key="4">
    <source>
        <dbReference type="ARBA" id="ARBA00015368"/>
    </source>
</evidence>
<reference evidence="12" key="1">
    <citation type="submission" date="2021-06" db="EMBL/GenBank/DDBJ databases">
        <authorList>
            <person name="Kallberg Y."/>
            <person name="Tangrot J."/>
            <person name="Rosling A."/>
        </authorList>
    </citation>
    <scope>NUCLEOTIDE SEQUENCE</scope>
    <source>
        <strain evidence="12">BR232B</strain>
    </source>
</reference>
<evidence type="ECO:0000256" key="8">
    <source>
        <dbReference type="ARBA" id="ARBA00022989"/>
    </source>
</evidence>
<dbReference type="PANTHER" id="PTHR17130:SF14">
    <property type="entry name" value="CYTOCHROME C OXIDASE ASSEMBLY PROTEIN COX16 HOMOLOG, MITOCHONDRIAL"/>
    <property type="match status" value="1"/>
</dbReference>
<dbReference type="EMBL" id="CAJVPI010000109">
    <property type="protein sequence ID" value="CAG8481572.1"/>
    <property type="molecule type" value="Genomic_DNA"/>
</dbReference>
<feature type="transmembrane region" description="Helical" evidence="11">
    <location>
        <begin position="66"/>
        <end position="86"/>
    </location>
</feature>
<evidence type="ECO:0000256" key="2">
    <source>
        <dbReference type="ARBA" id="ARBA00004434"/>
    </source>
</evidence>
<name>A0A9N8ZD52_9GLOM</name>
<evidence type="ECO:0000256" key="7">
    <source>
        <dbReference type="ARBA" id="ARBA00022792"/>
    </source>
</evidence>
<evidence type="ECO:0000313" key="12">
    <source>
        <dbReference type="EMBL" id="CAG8481572.1"/>
    </source>
</evidence>
<keyword evidence="7" id="KW-0999">Mitochondrion inner membrane</keyword>
<proteinExistence type="inferred from homology"/>
<evidence type="ECO:0000256" key="1">
    <source>
        <dbReference type="ARBA" id="ARBA00002490"/>
    </source>
</evidence>
<dbReference type="InterPro" id="IPR020164">
    <property type="entry name" value="Cyt_c_Oxase_assmbl_COX16"/>
</dbReference>
<comment type="similarity">
    <text evidence="3">Belongs to the COX16 family.</text>
</comment>
<keyword evidence="8 11" id="KW-1133">Transmembrane helix</keyword>
<dbReference type="AlphaFoldDB" id="A0A9N8ZD52"/>
<dbReference type="PANTHER" id="PTHR17130">
    <property type="entry name" value="MITOCHONDRIAL OUTER MEMBRANE PROTEIN 25"/>
    <property type="match status" value="1"/>
</dbReference>
<sequence>MSPRLGNSDQLKLEYNVQCMYISLSVSKYLDIKYVYLAGGGVGKIVMESRRRPLKTPPLKTIVRKYPFFVVGLPFILSVIAGSYGLSFMTQTRYDAYAKRVKSLDSEEKLKMDPKRRKLNAQEEYWRLQAKEGQFKNWESQRVPRPENAFDGKF</sequence>
<comment type="caution">
    <text evidence="12">The sequence shown here is derived from an EMBL/GenBank/DDBJ whole genome shotgun (WGS) entry which is preliminary data.</text>
</comment>
<comment type="function">
    <text evidence="1">Required for the assembly of the mitochondrial respiratory chain complex IV (CIV), also known as cytochrome c oxidase. May participate in merging the COX1 and COX2 assembly lines.</text>
</comment>
<dbReference type="OrthoDB" id="5516033at2759"/>
<evidence type="ECO:0000313" key="13">
    <source>
        <dbReference type="Proteomes" id="UP000789739"/>
    </source>
</evidence>
<keyword evidence="13" id="KW-1185">Reference proteome</keyword>